<protein>
    <submittedName>
        <fullName evidence="3">Uncharacterized protein</fullName>
    </submittedName>
</protein>
<feature type="compositionally biased region" description="Basic residues" evidence="1">
    <location>
        <begin position="31"/>
        <end position="47"/>
    </location>
</feature>
<gene>
    <name evidence="3" type="ORF">MicloDRAFT_00045480</name>
</gene>
<feature type="region of interest" description="Disordered" evidence="1">
    <location>
        <begin position="22"/>
        <end position="75"/>
    </location>
</feature>
<dbReference type="Proteomes" id="UP000003947">
    <property type="component" value="Unassembled WGS sequence"/>
</dbReference>
<accession>I4YVH9</accession>
<dbReference type="PATRIC" id="fig|864069.3.peg.4902"/>
<evidence type="ECO:0000313" key="4">
    <source>
        <dbReference type="Proteomes" id="UP000003947"/>
    </source>
</evidence>
<name>I4YVH9_9HYPH</name>
<dbReference type="EMBL" id="JH660645">
    <property type="protein sequence ID" value="EIM27971.1"/>
    <property type="molecule type" value="Genomic_DNA"/>
</dbReference>
<dbReference type="STRING" id="864069.MicloDRAFT_00045480"/>
<keyword evidence="4" id="KW-1185">Reference proteome</keyword>
<sequence length="75" mass="7672" precursor="true">MKHLLIAVSTLAFLAGAPLAAQAASSSSTTHPKHATVRHHTASKKSHMNQAKRNVSCPAGSTSAACHPTSTGSVR</sequence>
<feature type="signal peptide" evidence="2">
    <location>
        <begin position="1"/>
        <end position="23"/>
    </location>
</feature>
<dbReference type="RefSeq" id="WP_009764021.1">
    <property type="nucleotide sequence ID" value="NZ_CP141048.1"/>
</dbReference>
<feature type="compositionally biased region" description="Polar residues" evidence="1">
    <location>
        <begin position="48"/>
        <end position="75"/>
    </location>
</feature>
<evidence type="ECO:0000256" key="2">
    <source>
        <dbReference type="SAM" id="SignalP"/>
    </source>
</evidence>
<proteinExistence type="predicted"/>
<keyword evidence="2" id="KW-0732">Signal</keyword>
<evidence type="ECO:0000313" key="3">
    <source>
        <dbReference type="EMBL" id="EIM27971.1"/>
    </source>
</evidence>
<dbReference type="OrthoDB" id="9876188at2"/>
<dbReference type="HOGENOM" id="CLU_2667003_0_0_5"/>
<organism evidence="3 4">
    <name type="scientific">Microvirga lotononidis</name>
    <dbReference type="NCBI Taxonomy" id="864069"/>
    <lineage>
        <taxon>Bacteria</taxon>
        <taxon>Pseudomonadati</taxon>
        <taxon>Pseudomonadota</taxon>
        <taxon>Alphaproteobacteria</taxon>
        <taxon>Hyphomicrobiales</taxon>
        <taxon>Methylobacteriaceae</taxon>
        <taxon>Microvirga</taxon>
    </lineage>
</organism>
<evidence type="ECO:0000256" key="1">
    <source>
        <dbReference type="SAM" id="MobiDB-lite"/>
    </source>
</evidence>
<feature type="chain" id="PRO_5003698590" evidence="2">
    <location>
        <begin position="24"/>
        <end position="75"/>
    </location>
</feature>
<reference evidence="3 4" key="1">
    <citation type="submission" date="2012-02" db="EMBL/GenBank/DDBJ databases">
        <title>Improved High-Quality Draft sequence of Microvirga sp. WSM3557.</title>
        <authorList>
            <consortium name="US DOE Joint Genome Institute"/>
            <person name="Lucas S."/>
            <person name="Han J."/>
            <person name="Lapidus A."/>
            <person name="Cheng J.-F."/>
            <person name="Goodwin L."/>
            <person name="Pitluck S."/>
            <person name="Peters L."/>
            <person name="Zhang X."/>
            <person name="Detter J.C."/>
            <person name="Han C."/>
            <person name="Tapia R."/>
            <person name="Land M."/>
            <person name="Hauser L."/>
            <person name="Kyrpides N."/>
            <person name="Ivanova N."/>
            <person name="Pagani I."/>
            <person name="Brau L."/>
            <person name="Yates R."/>
            <person name="O'Hara G."/>
            <person name="Rui T."/>
            <person name="Howieson J."/>
            <person name="Reeve W."/>
            <person name="Woyke T."/>
        </authorList>
    </citation>
    <scope>NUCLEOTIDE SEQUENCE [LARGE SCALE GENOMIC DNA]</scope>
    <source>
        <strain evidence="3 4">WSM3557</strain>
    </source>
</reference>
<dbReference type="AlphaFoldDB" id="I4YVH9"/>